<dbReference type="AlphaFoldDB" id="A0A4R5DQ88"/>
<dbReference type="PROSITE" id="PS51790">
    <property type="entry name" value="MSRB"/>
    <property type="match status" value="1"/>
</dbReference>
<evidence type="ECO:0000259" key="4">
    <source>
        <dbReference type="PROSITE" id="PS51790"/>
    </source>
</evidence>
<dbReference type="InParanoid" id="A0A4R5DQ88"/>
<evidence type="ECO:0000256" key="3">
    <source>
        <dbReference type="HAMAP-Rule" id="MF_01400"/>
    </source>
</evidence>
<dbReference type="GO" id="GO:0033743">
    <property type="term" value="F:peptide-methionine (R)-S-oxide reductase activity"/>
    <property type="evidence" value="ECO:0007669"/>
    <property type="project" value="UniProtKB-UniRule"/>
</dbReference>
<reference evidence="5 6" key="1">
    <citation type="submission" date="2019-03" db="EMBL/GenBank/DDBJ databases">
        <title>Draft genome sequences of novel Actinobacteria.</title>
        <authorList>
            <person name="Sahin N."/>
            <person name="Ay H."/>
            <person name="Saygin H."/>
        </authorList>
    </citation>
    <scope>NUCLEOTIDE SEQUENCE [LARGE SCALE GENOMIC DNA]</scope>
    <source>
        <strain evidence="5 6">5K138</strain>
    </source>
</reference>
<dbReference type="PANTHER" id="PTHR10173:SF59">
    <property type="entry name" value="PEPTIDE METHIONINE SULFOXIDE REDUCTASE MSRA_MSRB"/>
    <property type="match status" value="1"/>
</dbReference>
<accession>A0A4R5DQ88</accession>
<dbReference type="Gene3D" id="2.170.150.20">
    <property type="entry name" value="Peptide methionine sulfoxide reductase"/>
    <property type="match status" value="1"/>
</dbReference>
<keyword evidence="6" id="KW-1185">Reference proteome</keyword>
<protein>
    <recommendedName>
        <fullName evidence="3">Peptide methionine sulfoxide reductase MsrB</fullName>
        <ecNumber evidence="3">1.8.4.12</ecNumber>
    </recommendedName>
    <alternativeName>
        <fullName evidence="3">Peptide-methionine (R)-S-oxide reductase</fullName>
    </alternativeName>
</protein>
<dbReference type="InterPro" id="IPR011057">
    <property type="entry name" value="Mss4-like_sf"/>
</dbReference>
<comment type="caution">
    <text evidence="5">The sequence shown here is derived from an EMBL/GenBank/DDBJ whole genome shotgun (WGS) entry which is preliminary data.</text>
</comment>
<comment type="catalytic activity">
    <reaction evidence="2 3">
        <text>L-methionyl-[protein] + [thioredoxin]-disulfide + H2O = L-methionyl-(R)-S-oxide-[protein] + [thioredoxin]-dithiol</text>
        <dbReference type="Rhea" id="RHEA:24164"/>
        <dbReference type="Rhea" id="RHEA-COMP:10698"/>
        <dbReference type="Rhea" id="RHEA-COMP:10700"/>
        <dbReference type="Rhea" id="RHEA-COMP:12313"/>
        <dbReference type="Rhea" id="RHEA-COMP:12314"/>
        <dbReference type="ChEBI" id="CHEBI:15377"/>
        <dbReference type="ChEBI" id="CHEBI:16044"/>
        <dbReference type="ChEBI" id="CHEBI:29950"/>
        <dbReference type="ChEBI" id="CHEBI:45764"/>
        <dbReference type="ChEBI" id="CHEBI:50058"/>
        <dbReference type="EC" id="1.8.4.12"/>
    </reaction>
</comment>
<dbReference type="EMBL" id="SMKZ01000003">
    <property type="protein sequence ID" value="TDE14221.1"/>
    <property type="molecule type" value="Genomic_DNA"/>
</dbReference>
<dbReference type="GO" id="GO:0006979">
    <property type="term" value="P:response to oxidative stress"/>
    <property type="evidence" value="ECO:0007669"/>
    <property type="project" value="InterPro"/>
</dbReference>
<comment type="similarity">
    <text evidence="3">Belongs to the MsrB Met sulfoxide reductase family.</text>
</comment>
<organism evidence="5 6">
    <name type="scientific">Jiangella asiatica</name>
    <dbReference type="NCBI Taxonomy" id="2530372"/>
    <lineage>
        <taxon>Bacteria</taxon>
        <taxon>Bacillati</taxon>
        <taxon>Actinomycetota</taxon>
        <taxon>Actinomycetes</taxon>
        <taxon>Jiangellales</taxon>
        <taxon>Jiangellaceae</taxon>
        <taxon>Jiangella</taxon>
    </lineage>
</organism>
<dbReference type="InterPro" id="IPR028427">
    <property type="entry name" value="Met_Sox_Rdtase_MsrB"/>
</dbReference>
<dbReference type="GO" id="GO:0005737">
    <property type="term" value="C:cytoplasm"/>
    <property type="evidence" value="ECO:0007669"/>
    <property type="project" value="TreeGrafter"/>
</dbReference>
<evidence type="ECO:0000256" key="1">
    <source>
        <dbReference type="ARBA" id="ARBA00023002"/>
    </source>
</evidence>
<dbReference type="OrthoDB" id="9785497at2"/>
<proteinExistence type="inferred from homology"/>
<evidence type="ECO:0000313" key="6">
    <source>
        <dbReference type="Proteomes" id="UP000294739"/>
    </source>
</evidence>
<dbReference type="Pfam" id="PF01641">
    <property type="entry name" value="SelR"/>
    <property type="match status" value="1"/>
</dbReference>
<dbReference type="GO" id="GO:0030091">
    <property type="term" value="P:protein repair"/>
    <property type="evidence" value="ECO:0007669"/>
    <property type="project" value="InterPro"/>
</dbReference>
<sequence length="157" mass="17459">MSQAYSKDPDMIKALNPEQFAVTQQGSTEPPFDNDFWNHKDEGIYVDVVSGEPLFASIHKYDSGTGWPSFTAPIDTTNITELHDRSHGMIRTEVRSAHGDSHLGHVFDDGPATSGGLRYCINSAALRFIAADDLEREGYGDYRRLFETTTQGEEDKA</sequence>
<dbReference type="HAMAP" id="MF_01400">
    <property type="entry name" value="MsrB"/>
    <property type="match status" value="1"/>
</dbReference>
<evidence type="ECO:0000256" key="2">
    <source>
        <dbReference type="ARBA" id="ARBA00048488"/>
    </source>
</evidence>
<dbReference type="EC" id="1.8.4.12" evidence="3"/>
<dbReference type="FunFam" id="2.170.150.20:FF:000003">
    <property type="entry name" value="Peptide methionine sulfoxide reductase MsrB"/>
    <property type="match status" value="1"/>
</dbReference>
<gene>
    <name evidence="3 5" type="primary">msrB</name>
    <name evidence="5" type="ORF">E1269_03430</name>
</gene>
<feature type="active site" description="Nucleophile" evidence="3">
    <location>
        <position position="120"/>
    </location>
</feature>
<dbReference type="RefSeq" id="WP_131891229.1">
    <property type="nucleotide sequence ID" value="NZ_SMKZ01000003.1"/>
</dbReference>
<dbReference type="SUPFAM" id="SSF51316">
    <property type="entry name" value="Mss4-like"/>
    <property type="match status" value="1"/>
</dbReference>
<dbReference type="Proteomes" id="UP000294739">
    <property type="component" value="Unassembled WGS sequence"/>
</dbReference>
<dbReference type="PANTHER" id="PTHR10173">
    <property type="entry name" value="METHIONINE SULFOXIDE REDUCTASE"/>
    <property type="match status" value="1"/>
</dbReference>
<dbReference type="NCBIfam" id="TIGR00357">
    <property type="entry name" value="peptide-methionine (R)-S-oxide reductase MsrB"/>
    <property type="match status" value="1"/>
</dbReference>
<keyword evidence="1 3" id="KW-0560">Oxidoreductase</keyword>
<comment type="caution">
    <text evidence="3">Lacks conserved residue(s) required for the propagation of feature annotation.</text>
</comment>
<evidence type="ECO:0000313" key="5">
    <source>
        <dbReference type="EMBL" id="TDE14221.1"/>
    </source>
</evidence>
<name>A0A4R5DQ88_9ACTN</name>
<dbReference type="InterPro" id="IPR002579">
    <property type="entry name" value="Met_Sox_Rdtase_MsrB_dom"/>
</dbReference>
<feature type="domain" description="MsrB" evidence="4">
    <location>
        <begin position="8"/>
        <end position="131"/>
    </location>
</feature>